<dbReference type="SUPFAM" id="SSF46785">
    <property type="entry name" value="Winged helix' DNA-binding domain"/>
    <property type="match status" value="1"/>
</dbReference>
<accession>A0A6B1IKJ0</accession>
<dbReference type="EMBL" id="WMEO01000003">
    <property type="protein sequence ID" value="MYL15685.1"/>
    <property type="molecule type" value="Genomic_DNA"/>
</dbReference>
<sequence length="85" mass="9698">MSGGTLADLDDDVRRRLEDLPPAAALVYLELRNGQQPRTLKQLAYDTMRPRSTVHSALRKLHEADLVSCSPRYHDPPTSEWRVNE</sequence>
<name>A0A6B1IKJ0_9EURY</name>
<dbReference type="RefSeq" id="WP_159358524.1">
    <property type="nucleotide sequence ID" value="NZ_WMEO01000003.1"/>
</dbReference>
<dbReference type="Proteomes" id="UP000452321">
    <property type="component" value="Unassembled WGS sequence"/>
</dbReference>
<dbReference type="AlphaFoldDB" id="A0A6B1IKJ0"/>
<proteinExistence type="predicted"/>
<evidence type="ECO:0000313" key="2">
    <source>
        <dbReference type="EMBL" id="MYL67806.1"/>
    </source>
</evidence>
<dbReference type="GO" id="GO:0003677">
    <property type="term" value="F:DNA binding"/>
    <property type="evidence" value="ECO:0007669"/>
    <property type="project" value="InterPro"/>
</dbReference>
<dbReference type="Proteomes" id="UP000460194">
    <property type="component" value="Unassembled WGS sequence"/>
</dbReference>
<evidence type="ECO:0000313" key="3">
    <source>
        <dbReference type="Proteomes" id="UP000452321"/>
    </source>
</evidence>
<protein>
    <submittedName>
        <fullName evidence="1">MarR family transcriptional regulator</fullName>
    </submittedName>
</protein>
<evidence type="ECO:0000313" key="4">
    <source>
        <dbReference type="Proteomes" id="UP000460194"/>
    </source>
</evidence>
<evidence type="ECO:0000313" key="1">
    <source>
        <dbReference type="EMBL" id="MYL15685.1"/>
    </source>
</evidence>
<dbReference type="InterPro" id="IPR036390">
    <property type="entry name" value="WH_DNA-bd_sf"/>
</dbReference>
<dbReference type="InterPro" id="IPR036388">
    <property type="entry name" value="WH-like_DNA-bd_sf"/>
</dbReference>
<gene>
    <name evidence="2" type="ORF">GLW30_08690</name>
    <name evidence="1" type="ORF">GLW36_03360</name>
</gene>
<reference evidence="3 4" key="1">
    <citation type="submission" date="2019-11" db="EMBL/GenBank/DDBJ databases">
        <title>Genome sequences of 17 halophilic strains isolated from different environments.</title>
        <authorList>
            <person name="Furrow R.E."/>
        </authorList>
    </citation>
    <scope>NUCLEOTIDE SEQUENCE [LARGE SCALE GENOMIC DNA]</scope>
    <source>
        <strain evidence="2 3">22502_06_Cabo</strain>
        <strain evidence="1 4">22517_05_Cabo</strain>
    </source>
</reference>
<dbReference type="GO" id="GO:0006355">
    <property type="term" value="P:regulation of DNA-templated transcription"/>
    <property type="evidence" value="ECO:0007669"/>
    <property type="project" value="InterPro"/>
</dbReference>
<dbReference type="Gene3D" id="1.10.10.10">
    <property type="entry name" value="Winged helix-like DNA-binding domain superfamily/Winged helix DNA-binding domain"/>
    <property type="match status" value="1"/>
</dbReference>
<comment type="caution">
    <text evidence="1">The sequence shown here is derived from an EMBL/GenBank/DDBJ whole genome shotgun (WGS) entry which is preliminary data.</text>
</comment>
<dbReference type="EMBL" id="WMFC01000009">
    <property type="protein sequence ID" value="MYL67806.1"/>
    <property type="molecule type" value="Genomic_DNA"/>
</dbReference>
<organism evidence="1 4">
    <name type="scientific">Halorubrum distributum</name>
    <dbReference type="NCBI Taxonomy" id="29283"/>
    <lineage>
        <taxon>Archaea</taxon>
        <taxon>Methanobacteriati</taxon>
        <taxon>Methanobacteriota</taxon>
        <taxon>Stenosarchaea group</taxon>
        <taxon>Halobacteria</taxon>
        <taxon>Halobacteriales</taxon>
        <taxon>Haloferacaceae</taxon>
        <taxon>Halorubrum</taxon>
        <taxon>Halorubrum distributum group</taxon>
    </lineage>
</organism>